<dbReference type="GO" id="GO:0043041">
    <property type="term" value="P:amino acid activation for nonribosomal peptide biosynthetic process"/>
    <property type="evidence" value="ECO:0007669"/>
    <property type="project" value="TreeGrafter"/>
</dbReference>
<gene>
    <name evidence="6" type="ORF">MOE73_21460</name>
</gene>
<dbReference type="FunFam" id="3.40.50.12780:FF:000012">
    <property type="entry name" value="Non-ribosomal peptide synthetase"/>
    <property type="match status" value="1"/>
</dbReference>
<dbReference type="PANTHER" id="PTHR45527">
    <property type="entry name" value="NONRIBOSOMAL PEPTIDE SYNTHETASE"/>
    <property type="match status" value="1"/>
</dbReference>
<dbReference type="InterPro" id="IPR010071">
    <property type="entry name" value="AA_adenyl_dom"/>
</dbReference>
<comment type="similarity">
    <text evidence="2">Belongs to the ATP-dependent AMP-binding enzyme family.</text>
</comment>
<feature type="non-terminal residue" evidence="6">
    <location>
        <position position="454"/>
    </location>
</feature>
<dbReference type="InterPro" id="IPR020845">
    <property type="entry name" value="AMP-binding_CS"/>
</dbReference>
<comment type="caution">
    <text evidence="6">The sequence shown here is derived from an EMBL/GenBank/DDBJ whole genome shotgun (WGS) entry which is preliminary data.</text>
</comment>
<dbReference type="GO" id="GO:0031177">
    <property type="term" value="F:phosphopantetheine binding"/>
    <property type="evidence" value="ECO:0007669"/>
    <property type="project" value="TreeGrafter"/>
</dbReference>
<feature type="domain" description="AMP-dependent synthetase/ligase" evidence="5">
    <location>
        <begin position="49"/>
        <end position="394"/>
    </location>
</feature>
<dbReference type="RefSeq" id="WP_268306386.1">
    <property type="nucleotide sequence ID" value="NZ_JALAXI010000041.1"/>
</dbReference>
<dbReference type="FunFam" id="2.30.38.10:FF:000001">
    <property type="entry name" value="Non-ribosomal peptide synthetase PvdI"/>
    <property type="match status" value="1"/>
</dbReference>
<accession>A0AA90EZD5</accession>
<dbReference type="CDD" id="cd12117">
    <property type="entry name" value="A_NRPS_Srf_like"/>
    <property type="match status" value="1"/>
</dbReference>
<dbReference type="GO" id="GO:0005829">
    <property type="term" value="C:cytosol"/>
    <property type="evidence" value="ECO:0007669"/>
    <property type="project" value="TreeGrafter"/>
</dbReference>
<evidence type="ECO:0000259" key="5">
    <source>
        <dbReference type="Pfam" id="PF00501"/>
    </source>
</evidence>
<dbReference type="SUPFAM" id="SSF56801">
    <property type="entry name" value="Acetyl-CoA synthetase-like"/>
    <property type="match status" value="1"/>
</dbReference>
<dbReference type="NCBIfam" id="TIGR01733">
    <property type="entry name" value="AA-adenyl-dom"/>
    <property type="match status" value="1"/>
</dbReference>
<dbReference type="Proteomes" id="UP001066455">
    <property type="component" value="Unassembled WGS sequence"/>
</dbReference>
<proteinExistence type="inferred from homology"/>
<evidence type="ECO:0000313" key="6">
    <source>
        <dbReference type="EMBL" id="MCY9282599.1"/>
    </source>
</evidence>
<dbReference type="FunFam" id="3.40.50.980:FF:000001">
    <property type="entry name" value="Non-ribosomal peptide synthetase"/>
    <property type="match status" value="1"/>
</dbReference>
<dbReference type="GO" id="GO:0044550">
    <property type="term" value="P:secondary metabolite biosynthetic process"/>
    <property type="evidence" value="ECO:0007669"/>
    <property type="project" value="TreeGrafter"/>
</dbReference>
<name>A0AA90EZD5_9BACI</name>
<evidence type="ECO:0000256" key="1">
    <source>
        <dbReference type="ARBA" id="ARBA00001957"/>
    </source>
</evidence>
<dbReference type="InterPro" id="IPR000873">
    <property type="entry name" value="AMP-dep_synth/lig_dom"/>
</dbReference>
<dbReference type="FunFam" id="3.40.50.980:FF:000002">
    <property type="entry name" value="Enterobactin synthetase component F"/>
    <property type="match status" value="1"/>
</dbReference>
<dbReference type="PROSITE" id="PS00455">
    <property type="entry name" value="AMP_BINDING"/>
    <property type="match status" value="1"/>
</dbReference>
<keyword evidence="3" id="KW-0596">Phosphopantetheine</keyword>
<dbReference type="Gene3D" id="2.30.38.10">
    <property type="entry name" value="Luciferase, Domain 3"/>
    <property type="match status" value="1"/>
</dbReference>
<evidence type="ECO:0000256" key="2">
    <source>
        <dbReference type="ARBA" id="ARBA00006432"/>
    </source>
</evidence>
<keyword evidence="4" id="KW-0597">Phosphoprotein</keyword>
<reference evidence="6" key="1">
    <citation type="submission" date="2022-02" db="EMBL/GenBank/DDBJ databases">
        <title>Crop Bioprotection Bacillus Genome Sequencing.</title>
        <authorList>
            <person name="Dunlap C."/>
        </authorList>
    </citation>
    <scope>NUCLEOTIDE SEQUENCE</scope>
    <source>
        <strain evidence="6">T20C14</strain>
    </source>
</reference>
<dbReference type="EMBL" id="JALAXI010000041">
    <property type="protein sequence ID" value="MCY9282599.1"/>
    <property type="molecule type" value="Genomic_DNA"/>
</dbReference>
<dbReference type="Gene3D" id="3.40.50.980">
    <property type="match status" value="2"/>
</dbReference>
<evidence type="ECO:0000313" key="7">
    <source>
        <dbReference type="Proteomes" id="UP001066455"/>
    </source>
</evidence>
<sequence>TVAEQVAEDEAITLRDINLVSEEEKHRILHTFNDTKTGYPKDKTLHELFEEQAMKTPDHTALVFGAQRMTYRELNEKANQTARLLREKGIGRGSVAAIIADRSFEMIIGIIGILKAGGAYLPIDPETPKDRMAFMLEDTKAAVLLTQGKTADGIDCEADMIHLDKGASDGFSKEPLGSVNDSGDTAYIIYTSGSTGTPKGVVTPHYSAARVVKDTNYIDITGNDVILQLSNYSFDGSVFDIFGALLNGASLVLIEKETVLNTHELADVIEKEQVSVMFITTALFNTLADINIGCLDKLRKILFGGERASIPHVRKVLDHVGRDKLIHVYGPTESTVYATYYFINEIDEKADTIPIGSPLANTTALIMDEAGKLLPVGVPGELCIAGDGLSKGYLNREELTAEKFIPHPFIQGERLYKTGDLAKWLPDGNIEFIGRIDHQVKIPGFRIEIAENEI</sequence>
<organism evidence="6 7">
    <name type="scientific">Bacillus haynesii</name>
    <dbReference type="NCBI Taxonomy" id="1925021"/>
    <lineage>
        <taxon>Bacteria</taxon>
        <taxon>Bacillati</taxon>
        <taxon>Bacillota</taxon>
        <taxon>Bacilli</taxon>
        <taxon>Bacillales</taxon>
        <taxon>Bacillaceae</taxon>
        <taxon>Bacillus</taxon>
    </lineage>
</organism>
<evidence type="ECO:0000256" key="4">
    <source>
        <dbReference type="ARBA" id="ARBA00022553"/>
    </source>
</evidence>
<protein>
    <submittedName>
        <fullName evidence="6">Amino acid adenylation domain-containing protein</fullName>
    </submittedName>
</protein>
<feature type="non-terminal residue" evidence="6">
    <location>
        <position position="1"/>
    </location>
</feature>
<dbReference type="PANTHER" id="PTHR45527:SF1">
    <property type="entry name" value="FATTY ACID SYNTHASE"/>
    <property type="match status" value="1"/>
</dbReference>
<evidence type="ECO:0000256" key="3">
    <source>
        <dbReference type="ARBA" id="ARBA00022450"/>
    </source>
</evidence>
<comment type="cofactor">
    <cofactor evidence="1">
        <name>pantetheine 4'-phosphate</name>
        <dbReference type="ChEBI" id="CHEBI:47942"/>
    </cofactor>
</comment>
<dbReference type="Pfam" id="PF00501">
    <property type="entry name" value="AMP-binding"/>
    <property type="match status" value="1"/>
</dbReference>
<dbReference type="AlphaFoldDB" id="A0AA90EZD5"/>